<dbReference type="SUPFAM" id="SSF53335">
    <property type="entry name" value="S-adenosyl-L-methionine-dependent methyltransferases"/>
    <property type="match status" value="1"/>
</dbReference>
<keyword evidence="4" id="KW-1185">Reference proteome</keyword>
<evidence type="ECO:0000256" key="1">
    <source>
        <dbReference type="SAM" id="MobiDB-lite"/>
    </source>
</evidence>
<accession>A0A9P7V4H3</accession>
<gene>
    <name evidence="3" type="ORF">E1B28_001927</name>
</gene>
<dbReference type="Proteomes" id="UP001049176">
    <property type="component" value="Chromosome 1"/>
</dbReference>
<dbReference type="Pfam" id="PF13847">
    <property type="entry name" value="Methyltransf_31"/>
    <property type="match status" value="1"/>
</dbReference>
<evidence type="ECO:0000313" key="3">
    <source>
        <dbReference type="EMBL" id="KAG7100148.1"/>
    </source>
</evidence>
<dbReference type="GeneID" id="66071003"/>
<organism evidence="3 4">
    <name type="scientific">Marasmius oreades</name>
    <name type="common">fairy-ring Marasmius</name>
    <dbReference type="NCBI Taxonomy" id="181124"/>
    <lineage>
        <taxon>Eukaryota</taxon>
        <taxon>Fungi</taxon>
        <taxon>Dikarya</taxon>
        <taxon>Basidiomycota</taxon>
        <taxon>Agaricomycotina</taxon>
        <taxon>Agaricomycetes</taxon>
        <taxon>Agaricomycetidae</taxon>
        <taxon>Agaricales</taxon>
        <taxon>Marasmiineae</taxon>
        <taxon>Marasmiaceae</taxon>
        <taxon>Marasmius</taxon>
    </lineage>
</organism>
<evidence type="ECO:0000313" key="4">
    <source>
        <dbReference type="Proteomes" id="UP001049176"/>
    </source>
</evidence>
<comment type="caution">
    <text evidence="3">The sequence shown here is derived from an EMBL/GenBank/DDBJ whole genome shotgun (WGS) entry which is preliminary data.</text>
</comment>
<dbReference type="InterPro" id="IPR029063">
    <property type="entry name" value="SAM-dependent_MTases_sf"/>
</dbReference>
<dbReference type="OrthoDB" id="2013972at2759"/>
<dbReference type="PANTHER" id="PTHR43591">
    <property type="entry name" value="METHYLTRANSFERASE"/>
    <property type="match status" value="1"/>
</dbReference>
<dbReference type="InterPro" id="IPR025714">
    <property type="entry name" value="Methyltranfer_dom"/>
</dbReference>
<dbReference type="AlphaFoldDB" id="A0A9P7V4H3"/>
<sequence length="316" mass="35588">MSGNNGSEVETDDLGPYFTERNGRIFHSSLTSPYPLPSDPDENERLDEQHEILRTLLGGNYVGPIDDVLTPDPDREKIVIDVGTGMGQWCFEMGQAFPHVEFYGLDIALAVPIAPREDLPPNVHFEIHDINQQTRFADRSVDVVHARAASMTVTDFNVIIREAARILVQGGMFLSGEWGRFPAFHPDIYDAVPTQNAPNLTRFYDVLNESLQNQRGLGIVARLVPQMIHASNSFGDVTTRPFYVPIGRWQGDEALSEIGRRFRRCVRKYMESCRGILLEAGYSSEDINALCAHAWDDVRNLRGLISIYYTAYAPRL</sequence>
<dbReference type="PANTHER" id="PTHR43591:SF110">
    <property type="entry name" value="RHODANESE DOMAIN-CONTAINING PROTEIN"/>
    <property type="match status" value="1"/>
</dbReference>
<dbReference type="RefSeq" id="XP_043016618.1">
    <property type="nucleotide sequence ID" value="XM_043147904.1"/>
</dbReference>
<dbReference type="Gene3D" id="3.40.50.150">
    <property type="entry name" value="Vaccinia Virus protein VP39"/>
    <property type="match status" value="1"/>
</dbReference>
<proteinExistence type="predicted"/>
<protein>
    <recommendedName>
        <fullName evidence="2">Methyltransferase domain-containing protein</fullName>
    </recommendedName>
</protein>
<dbReference type="CDD" id="cd02440">
    <property type="entry name" value="AdoMet_MTases"/>
    <property type="match status" value="1"/>
</dbReference>
<feature type="region of interest" description="Disordered" evidence="1">
    <location>
        <begin position="1"/>
        <end position="20"/>
    </location>
</feature>
<dbReference type="KEGG" id="more:E1B28_001927"/>
<name>A0A9P7V4H3_9AGAR</name>
<reference evidence="3" key="1">
    <citation type="journal article" date="2021" name="Genome Biol. Evol.">
        <title>The assembled and annotated genome of the fairy-ring fungus Marasmius oreades.</title>
        <authorList>
            <person name="Hiltunen M."/>
            <person name="Ament-Velasquez S.L."/>
            <person name="Johannesson H."/>
        </authorList>
    </citation>
    <scope>NUCLEOTIDE SEQUENCE</scope>
    <source>
        <strain evidence="3">03SP1</strain>
    </source>
</reference>
<evidence type="ECO:0000259" key="2">
    <source>
        <dbReference type="Pfam" id="PF13847"/>
    </source>
</evidence>
<feature type="domain" description="Methyltransferase" evidence="2">
    <location>
        <begin position="75"/>
        <end position="177"/>
    </location>
</feature>
<dbReference type="EMBL" id="CM032181">
    <property type="protein sequence ID" value="KAG7100148.1"/>
    <property type="molecule type" value="Genomic_DNA"/>
</dbReference>